<dbReference type="Proteomes" id="UP000189701">
    <property type="component" value="Unplaced"/>
</dbReference>
<keyword evidence="2" id="KW-1185">Reference proteome</keyword>
<protein>
    <submittedName>
        <fullName evidence="3">Uncharacterized protein LOC104217062</fullName>
    </submittedName>
</protein>
<reference evidence="2" key="1">
    <citation type="journal article" date="2013" name="Genome Biol.">
        <title>Reference genomes and transcriptomes of Nicotiana sylvestris and Nicotiana tomentosiformis.</title>
        <authorList>
            <person name="Sierro N."/>
            <person name="Battey J.N."/>
            <person name="Ouadi S."/>
            <person name="Bovet L."/>
            <person name="Goepfert S."/>
            <person name="Bakaher N."/>
            <person name="Peitsch M.C."/>
            <person name="Ivanov N.V."/>
        </authorList>
    </citation>
    <scope>NUCLEOTIDE SEQUENCE [LARGE SCALE GENOMIC DNA]</scope>
</reference>
<sequence length="33" mass="3720">STDQIDLSSKSIDLAERTNNNLDPPEKARNMFV</sequence>
<reference evidence="3" key="2">
    <citation type="submission" date="2025-08" db="UniProtKB">
        <authorList>
            <consortium name="RefSeq"/>
        </authorList>
    </citation>
    <scope>IDENTIFICATION</scope>
    <source>
        <tissue evidence="3">Leaf</tissue>
    </source>
</reference>
<feature type="compositionally biased region" description="Polar residues" evidence="1">
    <location>
        <begin position="1"/>
        <end position="22"/>
    </location>
</feature>
<evidence type="ECO:0000313" key="2">
    <source>
        <dbReference type="Proteomes" id="UP000189701"/>
    </source>
</evidence>
<dbReference type="RefSeq" id="XP_009765520.1">
    <property type="nucleotide sequence ID" value="XM_009767218.1"/>
</dbReference>
<evidence type="ECO:0000256" key="1">
    <source>
        <dbReference type="SAM" id="MobiDB-lite"/>
    </source>
</evidence>
<gene>
    <name evidence="3" type="primary">LOC104217062</name>
</gene>
<feature type="compositionally biased region" description="Basic and acidic residues" evidence="1">
    <location>
        <begin position="24"/>
        <end position="33"/>
    </location>
</feature>
<organism evidence="2 3">
    <name type="scientific">Nicotiana sylvestris</name>
    <name type="common">Wood tobacco</name>
    <name type="synonym">South American tobacco</name>
    <dbReference type="NCBI Taxonomy" id="4096"/>
    <lineage>
        <taxon>Eukaryota</taxon>
        <taxon>Viridiplantae</taxon>
        <taxon>Streptophyta</taxon>
        <taxon>Embryophyta</taxon>
        <taxon>Tracheophyta</taxon>
        <taxon>Spermatophyta</taxon>
        <taxon>Magnoliopsida</taxon>
        <taxon>eudicotyledons</taxon>
        <taxon>Gunneridae</taxon>
        <taxon>Pentapetalae</taxon>
        <taxon>asterids</taxon>
        <taxon>lamiids</taxon>
        <taxon>Solanales</taxon>
        <taxon>Solanaceae</taxon>
        <taxon>Nicotianoideae</taxon>
        <taxon>Nicotianeae</taxon>
        <taxon>Nicotiana</taxon>
    </lineage>
</organism>
<dbReference type="AlphaFoldDB" id="A0A1U7VUD3"/>
<accession>A0A1U7VUD3</accession>
<proteinExistence type="predicted"/>
<name>A0A1U7VUD3_NICSY</name>
<feature type="non-terminal residue" evidence="3">
    <location>
        <position position="1"/>
    </location>
</feature>
<evidence type="ECO:0000313" key="3">
    <source>
        <dbReference type="RefSeq" id="XP_009765520.1"/>
    </source>
</evidence>
<feature type="region of interest" description="Disordered" evidence="1">
    <location>
        <begin position="1"/>
        <end position="33"/>
    </location>
</feature>